<name>A0AAD2B381_9RALS</name>
<reference evidence="1" key="1">
    <citation type="submission" date="2023-07" db="EMBL/GenBank/DDBJ databases">
        <authorList>
            <person name="Peeters C."/>
        </authorList>
    </citation>
    <scope>NUCLEOTIDE SEQUENCE</scope>
    <source>
        <strain evidence="1">R-77591</strain>
    </source>
</reference>
<dbReference type="AlphaFoldDB" id="A0AAD2B381"/>
<sequence>MDDQELDARCQDWAHWARTRKYFAPPELPPNILARMQPQRVAPREPDGPMDAELSFFNMAIQRLQEDNPNGAMCFWLYYYHKASDIKVIAAEMGISRKTFYNRVHAFGRLALKWASTIKRVHLELSSQKAECVDD</sequence>
<evidence type="ECO:0000313" key="1">
    <source>
        <dbReference type="EMBL" id="CAJ0698033.1"/>
    </source>
</evidence>
<dbReference type="Proteomes" id="UP001190002">
    <property type="component" value="Unassembled WGS sequence"/>
</dbReference>
<accession>A0AAD2B381</accession>
<protein>
    <submittedName>
        <fullName evidence="1">Uncharacterized protein</fullName>
    </submittedName>
</protein>
<evidence type="ECO:0000313" key="2">
    <source>
        <dbReference type="Proteomes" id="UP001190002"/>
    </source>
</evidence>
<proteinExistence type="predicted"/>
<comment type="caution">
    <text evidence="1">The sequence shown here is derived from an EMBL/GenBank/DDBJ whole genome shotgun (WGS) entry which is preliminary data.</text>
</comment>
<organism evidence="1 2">
    <name type="scientific">Ralstonia mannitolilytica</name>
    <dbReference type="NCBI Taxonomy" id="105219"/>
    <lineage>
        <taxon>Bacteria</taxon>
        <taxon>Pseudomonadati</taxon>
        <taxon>Pseudomonadota</taxon>
        <taxon>Betaproteobacteria</taxon>
        <taxon>Burkholderiales</taxon>
        <taxon>Burkholderiaceae</taxon>
        <taxon>Ralstonia</taxon>
    </lineage>
</organism>
<dbReference type="EMBL" id="CATVXE010000040">
    <property type="protein sequence ID" value="CAJ0698033.1"/>
    <property type="molecule type" value="Genomic_DNA"/>
</dbReference>
<gene>
    <name evidence="1" type="ORF">R77591_04906</name>
</gene>